<comment type="caution">
    <text evidence="2">The sequence shown here is derived from an EMBL/GenBank/DDBJ whole genome shotgun (WGS) entry which is preliminary data.</text>
</comment>
<evidence type="ECO:0000313" key="3">
    <source>
        <dbReference type="Proteomes" id="UP000606922"/>
    </source>
</evidence>
<feature type="region of interest" description="Disordered" evidence="1">
    <location>
        <begin position="1"/>
        <end position="82"/>
    </location>
</feature>
<dbReference type="AlphaFoldDB" id="A0A916WM35"/>
<keyword evidence="3" id="KW-1185">Reference proteome</keyword>
<protein>
    <submittedName>
        <fullName evidence="2">Uncharacterized protein</fullName>
    </submittedName>
</protein>
<organism evidence="2 3">
    <name type="scientific">Conyzicola nivalis</name>
    <dbReference type="NCBI Taxonomy" id="1477021"/>
    <lineage>
        <taxon>Bacteria</taxon>
        <taxon>Bacillati</taxon>
        <taxon>Actinomycetota</taxon>
        <taxon>Actinomycetes</taxon>
        <taxon>Micrococcales</taxon>
        <taxon>Microbacteriaceae</taxon>
        <taxon>Conyzicola</taxon>
    </lineage>
</organism>
<sequence length="82" mass="8471">MSDPADEPAYEQLGEDGNPFAKAENPDALIEGNRVATAADMESSDEVDATEGGGYEGEAPNLPLASQGQRDGTSAEGDNNNQ</sequence>
<evidence type="ECO:0000313" key="2">
    <source>
        <dbReference type="EMBL" id="GGB11131.1"/>
    </source>
</evidence>
<dbReference type="EMBL" id="BMGB01000002">
    <property type="protein sequence ID" value="GGB11131.1"/>
    <property type="molecule type" value="Genomic_DNA"/>
</dbReference>
<feature type="compositionally biased region" description="Polar residues" evidence="1">
    <location>
        <begin position="64"/>
        <end position="82"/>
    </location>
</feature>
<proteinExistence type="predicted"/>
<dbReference type="RefSeq" id="WP_188511293.1">
    <property type="nucleotide sequence ID" value="NZ_BMGB01000002.1"/>
</dbReference>
<reference evidence="2" key="2">
    <citation type="submission" date="2020-09" db="EMBL/GenBank/DDBJ databases">
        <authorList>
            <person name="Sun Q."/>
            <person name="Zhou Y."/>
        </authorList>
    </citation>
    <scope>NUCLEOTIDE SEQUENCE</scope>
    <source>
        <strain evidence="2">CGMCC 1.12813</strain>
    </source>
</reference>
<gene>
    <name evidence="2" type="ORF">GCM10010979_26780</name>
</gene>
<evidence type="ECO:0000256" key="1">
    <source>
        <dbReference type="SAM" id="MobiDB-lite"/>
    </source>
</evidence>
<dbReference type="Proteomes" id="UP000606922">
    <property type="component" value="Unassembled WGS sequence"/>
</dbReference>
<reference evidence="2" key="1">
    <citation type="journal article" date="2014" name="Int. J. Syst. Evol. Microbiol.">
        <title>Complete genome sequence of Corynebacterium casei LMG S-19264T (=DSM 44701T), isolated from a smear-ripened cheese.</title>
        <authorList>
            <consortium name="US DOE Joint Genome Institute (JGI-PGF)"/>
            <person name="Walter F."/>
            <person name="Albersmeier A."/>
            <person name="Kalinowski J."/>
            <person name="Ruckert C."/>
        </authorList>
    </citation>
    <scope>NUCLEOTIDE SEQUENCE</scope>
    <source>
        <strain evidence="2">CGMCC 1.12813</strain>
    </source>
</reference>
<accession>A0A916WM35</accession>
<name>A0A916WM35_9MICO</name>